<dbReference type="InterPro" id="IPR002921">
    <property type="entry name" value="Fungal_lipase-type"/>
</dbReference>
<keyword evidence="5" id="KW-1185">Reference proteome</keyword>
<proteinExistence type="predicted"/>
<dbReference type="PANTHER" id="PTHR46398">
    <property type="entry name" value="ALPHA/BETA-HYDROLASES SUPERFAMILY PROTEIN"/>
    <property type="match status" value="1"/>
</dbReference>
<name>A0A0K9PSZ8_ZOSMR</name>
<dbReference type="CDD" id="cd00519">
    <property type="entry name" value="Lipase_3"/>
    <property type="match status" value="1"/>
</dbReference>
<dbReference type="SUPFAM" id="SSF53474">
    <property type="entry name" value="alpha/beta-Hydrolases"/>
    <property type="match status" value="1"/>
</dbReference>
<dbReference type="GO" id="GO:0016042">
    <property type="term" value="P:lipid catabolic process"/>
    <property type="evidence" value="ECO:0007669"/>
    <property type="project" value="InterPro"/>
</dbReference>
<protein>
    <submittedName>
        <fullName evidence="4">Putative Calmodulin-binding heat-shock protein</fullName>
    </submittedName>
</protein>
<dbReference type="InterPro" id="IPR005592">
    <property type="entry name" value="Mono/diacylglycerol_lipase_N"/>
</dbReference>
<feature type="signal peptide" evidence="1">
    <location>
        <begin position="1"/>
        <end position="16"/>
    </location>
</feature>
<evidence type="ECO:0000313" key="4">
    <source>
        <dbReference type="EMBL" id="KMZ72089.1"/>
    </source>
</evidence>
<dbReference type="EMBL" id="LFYR01000643">
    <property type="protein sequence ID" value="KMZ72089.1"/>
    <property type="molecule type" value="Genomic_DNA"/>
</dbReference>
<evidence type="ECO:0000259" key="3">
    <source>
        <dbReference type="Pfam" id="PF03893"/>
    </source>
</evidence>
<dbReference type="Gene3D" id="3.40.50.1820">
    <property type="entry name" value="alpha/beta hydrolase"/>
    <property type="match status" value="1"/>
</dbReference>
<sequence length="424" mass="48158">MSFLLCGCPILECVYCLACSRWAWKRCLLTAGHDSENWQVASVVEFEPVPRLCNIILANYDDDNEGSSSGCGIDPHCIIRRKCYKDTKGQCTPYLIYLDHAHNDIVLALRGLNMAKESDYALMWDNKLGKSPYDEGFVHNGLMRAAAWVLDAESDYLSELVVKYPKYTLTFAGHSLGSGVAAMITLLVVQNRDKLKGVDKKRVRCYAMAPARCMSLNLAVKYADDDFLPRTATPLEDIFKSLFCLPCMLCCRCMRDTCVPEERMFRDPRRLYAPGRFYHIVERKPFRCGRFPPVVRTAVPVDGRFEHIVLSCNATSDHAIIWIQKEAQRALELMFEDEPDMEIPLLQKMQRQNTLDMEHKVEHKAALQRAVKLAIPDAFSPSYGTFKESIKIGDGSSVSTNKSWYELIDRLKSNNTSSENQTIS</sequence>
<dbReference type="Proteomes" id="UP000036987">
    <property type="component" value="Unassembled WGS sequence"/>
</dbReference>
<dbReference type="STRING" id="29655.A0A0K9PSZ8"/>
<accession>A0A0K9PSZ8</accession>
<feature type="chain" id="PRO_5005527856" evidence="1">
    <location>
        <begin position="17"/>
        <end position="424"/>
    </location>
</feature>
<gene>
    <name evidence="4" type="ORF">ZOSMA_16G00540</name>
</gene>
<feature type="domain" description="Fungal lipase-type" evidence="2">
    <location>
        <begin position="106"/>
        <end position="223"/>
    </location>
</feature>
<dbReference type="PANTHER" id="PTHR46398:SF4">
    <property type="entry name" value="ALPHA_BETA-HYDROLASES SUPERFAMILY PROTEIN"/>
    <property type="match status" value="1"/>
</dbReference>
<evidence type="ECO:0000313" key="5">
    <source>
        <dbReference type="Proteomes" id="UP000036987"/>
    </source>
</evidence>
<dbReference type="OrthoDB" id="438440at2759"/>
<reference evidence="5" key="1">
    <citation type="journal article" date="2016" name="Nature">
        <title>The genome of the seagrass Zostera marina reveals angiosperm adaptation to the sea.</title>
        <authorList>
            <person name="Olsen J.L."/>
            <person name="Rouze P."/>
            <person name="Verhelst B."/>
            <person name="Lin Y.-C."/>
            <person name="Bayer T."/>
            <person name="Collen J."/>
            <person name="Dattolo E."/>
            <person name="De Paoli E."/>
            <person name="Dittami S."/>
            <person name="Maumus F."/>
            <person name="Michel G."/>
            <person name="Kersting A."/>
            <person name="Lauritano C."/>
            <person name="Lohaus R."/>
            <person name="Toepel M."/>
            <person name="Tonon T."/>
            <person name="Vanneste K."/>
            <person name="Amirebrahimi M."/>
            <person name="Brakel J."/>
            <person name="Bostroem C."/>
            <person name="Chovatia M."/>
            <person name="Grimwood J."/>
            <person name="Jenkins J.W."/>
            <person name="Jueterbock A."/>
            <person name="Mraz A."/>
            <person name="Stam W.T."/>
            <person name="Tice H."/>
            <person name="Bornberg-Bauer E."/>
            <person name="Green P.J."/>
            <person name="Pearson G.A."/>
            <person name="Procaccini G."/>
            <person name="Duarte C.M."/>
            <person name="Schmutz J."/>
            <person name="Reusch T.B.H."/>
            <person name="Van de Peer Y."/>
        </authorList>
    </citation>
    <scope>NUCLEOTIDE SEQUENCE [LARGE SCALE GENOMIC DNA]</scope>
    <source>
        <strain evidence="5">cv. Finnish</strain>
    </source>
</reference>
<comment type="caution">
    <text evidence="4">The sequence shown here is derived from an EMBL/GenBank/DDBJ whole genome shotgun (WGS) entry which is preliminary data.</text>
</comment>
<feature type="domain" description="Mono-/di-acylglycerol lipase N-terminal" evidence="3">
    <location>
        <begin position="11"/>
        <end position="66"/>
    </location>
</feature>
<dbReference type="InterPro" id="IPR029058">
    <property type="entry name" value="AB_hydrolase_fold"/>
</dbReference>
<evidence type="ECO:0000256" key="1">
    <source>
        <dbReference type="SAM" id="SignalP"/>
    </source>
</evidence>
<keyword evidence="1" id="KW-0732">Signal</keyword>
<dbReference type="AlphaFoldDB" id="A0A0K9PSZ8"/>
<organism evidence="4 5">
    <name type="scientific">Zostera marina</name>
    <name type="common">Eelgrass</name>
    <dbReference type="NCBI Taxonomy" id="29655"/>
    <lineage>
        <taxon>Eukaryota</taxon>
        <taxon>Viridiplantae</taxon>
        <taxon>Streptophyta</taxon>
        <taxon>Embryophyta</taxon>
        <taxon>Tracheophyta</taxon>
        <taxon>Spermatophyta</taxon>
        <taxon>Magnoliopsida</taxon>
        <taxon>Liliopsida</taxon>
        <taxon>Zosteraceae</taxon>
        <taxon>Zostera</taxon>
    </lineage>
</organism>
<dbReference type="Pfam" id="PF01764">
    <property type="entry name" value="Lipase_3"/>
    <property type="match status" value="1"/>
</dbReference>
<dbReference type="OMA" id="IRNPVWE"/>
<dbReference type="Pfam" id="PF03893">
    <property type="entry name" value="Lipase3_N"/>
    <property type="match status" value="1"/>
</dbReference>
<evidence type="ECO:0000259" key="2">
    <source>
        <dbReference type="Pfam" id="PF01764"/>
    </source>
</evidence>